<dbReference type="STRING" id="1229664.N4UTM7"/>
<evidence type="ECO:0000256" key="4">
    <source>
        <dbReference type="ARBA" id="ARBA00022692"/>
    </source>
</evidence>
<protein>
    <recommendedName>
        <fullName evidence="12">Xylanolytic transcriptional activator regulatory domain-containing protein</fullName>
    </recommendedName>
</protein>
<keyword evidence="6" id="KW-0805">Transcription regulation</keyword>
<dbReference type="PANTHER" id="PTHR46910:SF37">
    <property type="entry name" value="ZN(II)2CYS6 TRANSCRIPTION FACTOR (EUROFUNG)"/>
    <property type="match status" value="1"/>
</dbReference>
<feature type="transmembrane region" description="Helical" evidence="11">
    <location>
        <begin position="12"/>
        <end position="31"/>
    </location>
</feature>
<proteinExistence type="predicted"/>
<dbReference type="GO" id="GO:0003677">
    <property type="term" value="F:DNA binding"/>
    <property type="evidence" value="ECO:0007669"/>
    <property type="project" value="UniProtKB-KW"/>
</dbReference>
<organism evidence="13 14">
    <name type="scientific">Fusarium oxysporum f. sp. cubense (strain race 1)</name>
    <name type="common">Panama disease fungus</name>
    <dbReference type="NCBI Taxonomy" id="1229664"/>
    <lineage>
        <taxon>Eukaryota</taxon>
        <taxon>Fungi</taxon>
        <taxon>Dikarya</taxon>
        <taxon>Ascomycota</taxon>
        <taxon>Pezizomycotina</taxon>
        <taxon>Sordariomycetes</taxon>
        <taxon>Hypocreomycetidae</taxon>
        <taxon>Hypocreales</taxon>
        <taxon>Nectriaceae</taxon>
        <taxon>Fusarium</taxon>
        <taxon>Fusarium oxysporum species complex</taxon>
    </lineage>
</organism>
<accession>N4UTM7</accession>
<keyword evidence="7" id="KW-0238">DNA-binding</keyword>
<name>N4UTM7_FUSC1</name>
<evidence type="ECO:0000256" key="11">
    <source>
        <dbReference type="SAM" id="Phobius"/>
    </source>
</evidence>
<dbReference type="Pfam" id="PF06963">
    <property type="entry name" value="FPN1"/>
    <property type="match status" value="1"/>
</dbReference>
<dbReference type="AlphaFoldDB" id="N4UTM7"/>
<dbReference type="GO" id="GO:0003700">
    <property type="term" value="F:DNA-binding transcription factor activity"/>
    <property type="evidence" value="ECO:0007669"/>
    <property type="project" value="InterPro"/>
</dbReference>
<sequence length="805" mass="89356">MPMSVDAFVRGLSAIAFAPAVGIYIDVVNRLQVVRVSIVLQRVIVAVSCAFCYILLRLGVGLLAVATLFDCVEKLCSIMNLVSVEKDWVRCAHTPTVCTRFGLTLHRLCKLLGPLCTALVNGYSSEIAILVNFAINAASVIVEVHCDHSESKVRCSWCSRHDLTCTFERPTARKQGKKPGNKSFEGKLSERLTQLEEALARALALQQKNFQMSRSTTNVSTPLIEGFEPIQSVSLPETSSSDDMPHASDIHISAPQDQAAPSTTFESLKGHLNFPGYILGPTNCFPGIPFFSKEGQQWILAHTGNTVSGEVLDKLATPGNVEPSRTAETSLYGSLLFLEDLPSQNTILYLVQVFERSEFRSIFPLIDVVLFMTTIQQAYASPGECSAPDHTSAQACILAFVSLGYLFGGSGIDSSTSIDYYGKAFNLLLGVFENTGIVNLQTMIMLHINQAFLGHFQPALLLHAMSCRTVVFLGGGNYAKIYPPHAVLPHEKRERQHLRMLFWICYYFDKDITLRTGQPPALVDESCDLTIPPFYVECHTLFQRHLGTEGAHSSANETMVPHFPGDLRLIILKGRVWSLLYSATAMKKSDTELLRAIREVDDELEAWRLSIPVHIRPGLSIHENVSDARYKSPFSMQRICLHLEYQYLLSAIHRCSGRCFPFHQPNCRSIPSSYNGLHSSLALTVEASRITLLYLSGVVDQIASEPFWIIVHYPIAAIMTLFYNALLNPQDPQCRVDVETIRSTICLIRQMAGQKLTPFEISQLKLIEAFTSELARLADCAIATQMEKHRAQRPQGTCVGAFLLS</sequence>
<keyword evidence="8 11" id="KW-0472">Membrane</keyword>
<dbReference type="HOGENOM" id="CLU_010813_1_1_1"/>
<dbReference type="InterPro" id="IPR050987">
    <property type="entry name" value="AtrR-like"/>
</dbReference>
<reference evidence="14" key="2">
    <citation type="journal article" date="2014" name="PLoS ONE">
        <title>Genome and Transcriptome Analysis of the Fungal Pathogen Fusarium oxysporum f. sp. cubense Causing Banana Vascular Wilt Disease.</title>
        <authorList>
            <person name="Guo L."/>
            <person name="Han L."/>
            <person name="Yang L."/>
            <person name="Zeng H."/>
            <person name="Fan D."/>
            <person name="Zhu Y."/>
            <person name="Feng Y."/>
            <person name="Wang G."/>
            <person name="Peng C."/>
            <person name="Jiang X."/>
            <person name="Zhou D."/>
            <person name="Ni P."/>
            <person name="Liang C."/>
            <person name="Liu L."/>
            <person name="Wang J."/>
            <person name="Mao C."/>
            <person name="Fang X."/>
            <person name="Peng M."/>
            <person name="Huang J."/>
        </authorList>
    </citation>
    <scope>NUCLEOTIDE SEQUENCE [LARGE SCALE GENOMIC DNA]</scope>
    <source>
        <strain evidence="14">race 1</strain>
    </source>
</reference>
<dbReference type="EMBL" id="KB730083">
    <property type="protein sequence ID" value="ENH73485.1"/>
    <property type="molecule type" value="Genomic_DNA"/>
</dbReference>
<evidence type="ECO:0000313" key="14">
    <source>
        <dbReference type="Proteomes" id="UP000016928"/>
    </source>
</evidence>
<evidence type="ECO:0000256" key="2">
    <source>
        <dbReference type="ARBA" id="ARBA00004141"/>
    </source>
</evidence>
<evidence type="ECO:0000313" key="13">
    <source>
        <dbReference type="EMBL" id="ENH73485.1"/>
    </source>
</evidence>
<keyword evidence="9" id="KW-0804">Transcription</keyword>
<gene>
    <name evidence="13" type="ORF">FOC1_g10008978</name>
</gene>
<evidence type="ECO:0000256" key="7">
    <source>
        <dbReference type="ARBA" id="ARBA00023125"/>
    </source>
</evidence>
<dbReference type="GO" id="GO:0005634">
    <property type="term" value="C:nucleus"/>
    <property type="evidence" value="ECO:0007669"/>
    <property type="project" value="UniProtKB-SubCell"/>
</dbReference>
<dbReference type="GO" id="GO:0005381">
    <property type="term" value="F:iron ion transmembrane transporter activity"/>
    <property type="evidence" value="ECO:0007669"/>
    <property type="project" value="InterPro"/>
</dbReference>
<dbReference type="GO" id="GO:0006351">
    <property type="term" value="P:DNA-templated transcription"/>
    <property type="evidence" value="ECO:0007669"/>
    <property type="project" value="InterPro"/>
</dbReference>
<evidence type="ECO:0000256" key="6">
    <source>
        <dbReference type="ARBA" id="ARBA00023015"/>
    </source>
</evidence>
<evidence type="ECO:0000256" key="5">
    <source>
        <dbReference type="ARBA" id="ARBA00022989"/>
    </source>
</evidence>
<feature type="domain" description="Xylanolytic transcriptional activator regulatory" evidence="12">
    <location>
        <begin position="459"/>
        <end position="538"/>
    </location>
</feature>
<evidence type="ECO:0000256" key="1">
    <source>
        <dbReference type="ARBA" id="ARBA00004123"/>
    </source>
</evidence>
<dbReference type="VEuPathDB" id="FungiDB:FOC1_g10008978"/>
<reference evidence="14" key="1">
    <citation type="submission" date="2012-09" db="EMBL/GenBank/DDBJ databases">
        <title>Genome sequencing and comparative transcriptomics of race 1 and race 4 of banana pathogen: Fusarium oxysporum f. sp. cubense.</title>
        <authorList>
            <person name="Fang X."/>
            <person name="Huang J."/>
        </authorList>
    </citation>
    <scope>NUCLEOTIDE SEQUENCE [LARGE SCALE GENOMIC DNA]</scope>
    <source>
        <strain evidence="14">race 1</strain>
    </source>
</reference>
<dbReference type="GO" id="GO:0008270">
    <property type="term" value="F:zinc ion binding"/>
    <property type="evidence" value="ECO:0007669"/>
    <property type="project" value="InterPro"/>
</dbReference>
<dbReference type="Proteomes" id="UP000016928">
    <property type="component" value="Unassembled WGS sequence"/>
</dbReference>
<dbReference type="CDD" id="cd12148">
    <property type="entry name" value="fungal_TF_MHR"/>
    <property type="match status" value="1"/>
</dbReference>
<evidence type="ECO:0000256" key="3">
    <source>
        <dbReference type="ARBA" id="ARBA00022448"/>
    </source>
</evidence>
<dbReference type="InterPro" id="IPR007219">
    <property type="entry name" value="XnlR_reg_dom"/>
</dbReference>
<keyword evidence="4 11" id="KW-0812">Transmembrane</keyword>
<keyword evidence="3" id="KW-0813">Transport</keyword>
<evidence type="ECO:0000256" key="8">
    <source>
        <dbReference type="ARBA" id="ARBA00023136"/>
    </source>
</evidence>
<evidence type="ECO:0000259" key="12">
    <source>
        <dbReference type="SMART" id="SM00906"/>
    </source>
</evidence>
<keyword evidence="5 11" id="KW-1133">Transmembrane helix</keyword>
<dbReference type="SMART" id="SM00906">
    <property type="entry name" value="Fungal_trans"/>
    <property type="match status" value="1"/>
</dbReference>
<evidence type="ECO:0000256" key="10">
    <source>
        <dbReference type="ARBA" id="ARBA00023242"/>
    </source>
</evidence>
<comment type="subcellular location">
    <subcellularLocation>
        <location evidence="2">Membrane</location>
        <topology evidence="2">Multi-pass membrane protein</topology>
    </subcellularLocation>
    <subcellularLocation>
        <location evidence="1">Nucleus</location>
    </subcellularLocation>
</comment>
<feature type="transmembrane region" description="Helical" evidence="11">
    <location>
        <begin position="43"/>
        <end position="69"/>
    </location>
</feature>
<evidence type="ECO:0000256" key="9">
    <source>
        <dbReference type="ARBA" id="ARBA00023163"/>
    </source>
</evidence>
<dbReference type="PANTHER" id="PTHR46910">
    <property type="entry name" value="TRANSCRIPTION FACTOR PDR1"/>
    <property type="match status" value="1"/>
</dbReference>
<dbReference type="GO" id="GO:0016020">
    <property type="term" value="C:membrane"/>
    <property type="evidence" value="ECO:0007669"/>
    <property type="project" value="UniProtKB-SubCell"/>
</dbReference>
<keyword evidence="10" id="KW-0539">Nucleus</keyword>
<dbReference type="InterPro" id="IPR009716">
    <property type="entry name" value="Ferroportin-1"/>
</dbReference>